<evidence type="ECO:0000256" key="1">
    <source>
        <dbReference type="SAM" id="MobiDB-lite"/>
    </source>
</evidence>
<dbReference type="Proteomes" id="UP000290288">
    <property type="component" value="Unassembled WGS sequence"/>
</dbReference>
<keyword evidence="3" id="KW-1185">Reference proteome</keyword>
<protein>
    <recommendedName>
        <fullName evidence="4">Pheromone</fullName>
    </recommendedName>
</protein>
<comment type="caution">
    <text evidence="2">The sequence shown here is derived from an EMBL/GenBank/DDBJ whole genome shotgun (WGS) entry which is preliminary data.</text>
</comment>
<proteinExistence type="predicted"/>
<gene>
    <name evidence="2" type="ORF">EST38_g11938</name>
</gene>
<dbReference type="EMBL" id="SDEE01000801">
    <property type="protein sequence ID" value="RXW13916.1"/>
    <property type="molecule type" value="Genomic_DNA"/>
</dbReference>
<feature type="region of interest" description="Disordered" evidence="1">
    <location>
        <begin position="52"/>
        <end position="76"/>
    </location>
</feature>
<organism evidence="2 3">
    <name type="scientific">Candolleomyces aberdarensis</name>
    <dbReference type="NCBI Taxonomy" id="2316362"/>
    <lineage>
        <taxon>Eukaryota</taxon>
        <taxon>Fungi</taxon>
        <taxon>Dikarya</taxon>
        <taxon>Basidiomycota</taxon>
        <taxon>Agaricomycotina</taxon>
        <taxon>Agaricomycetes</taxon>
        <taxon>Agaricomycetidae</taxon>
        <taxon>Agaricales</taxon>
        <taxon>Agaricineae</taxon>
        <taxon>Psathyrellaceae</taxon>
        <taxon>Candolleomyces</taxon>
    </lineage>
</organism>
<dbReference type="AlphaFoldDB" id="A0A4Q2D5Y0"/>
<evidence type="ECO:0008006" key="4">
    <source>
        <dbReference type="Google" id="ProtNLM"/>
    </source>
</evidence>
<evidence type="ECO:0000313" key="2">
    <source>
        <dbReference type="EMBL" id="RXW13916.1"/>
    </source>
</evidence>
<evidence type="ECO:0000313" key="3">
    <source>
        <dbReference type="Proteomes" id="UP000290288"/>
    </source>
</evidence>
<name>A0A4Q2D5Y0_9AGAR</name>
<accession>A0A4Q2D5Y0</accession>
<sequence length="76" mass="8182">MICNSESLSSSNDTFECITLFADETLSYDFGINTELFLSLSSPLQGELEEQTLVGESQTPADADTKAPYGGYCTIA</sequence>
<reference evidence="2 3" key="1">
    <citation type="submission" date="2019-01" db="EMBL/GenBank/DDBJ databases">
        <title>Draft genome sequence of Psathyrella aberdarensis IHI B618.</title>
        <authorList>
            <person name="Buettner E."/>
            <person name="Kellner H."/>
        </authorList>
    </citation>
    <scope>NUCLEOTIDE SEQUENCE [LARGE SCALE GENOMIC DNA]</scope>
    <source>
        <strain evidence="2 3">IHI B618</strain>
    </source>
</reference>